<evidence type="ECO:0000256" key="8">
    <source>
        <dbReference type="SAM" id="SignalP"/>
    </source>
</evidence>
<dbReference type="GO" id="GO:0009279">
    <property type="term" value="C:cell outer membrane"/>
    <property type="evidence" value="ECO:0007669"/>
    <property type="project" value="UniProtKB-SubCell"/>
</dbReference>
<keyword evidence="4" id="KW-0812">Transmembrane</keyword>
<dbReference type="PANTHER" id="PTHR35093">
    <property type="entry name" value="OUTER MEMBRANE PROTEIN NMB0088-RELATED"/>
    <property type="match status" value="1"/>
</dbReference>
<proteinExistence type="inferred from homology"/>
<evidence type="ECO:0000313" key="9">
    <source>
        <dbReference type="EMBL" id="SFN49572.1"/>
    </source>
</evidence>
<evidence type="ECO:0000256" key="1">
    <source>
        <dbReference type="ARBA" id="ARBA00004571"/>
    </source>
</evidence>
<dbReference type="RefSeq" id="WP_092909102.1">
    <property type="nucleotide sequence ID" value="NZ_FOUZ01000013.1"/>
</dbReference>
<feature type="signal peptide" evidence="8">
    <location>
        <begin position="1"/>
        <end position="19"/>
    </location>
</feature>
<feature type="chain" id="PRO_5011487714" evidence="8">
    <location>
        <begin position="20"/>
        <end position="410"/>
    </location>
</feature>
<evidence type="ECO:0000256" key="2">
    <source>
        <dbReference type="ARBA" id="ARBA00008163"/>
    </source>
</evidence>
<keyword evidence="10" id="KW-1185">Reference proteome</keyword>
<dbReference type="PANTHER" id="PTHR35093:SF8">
    <property type="entry name" value="OUTER MEMBRANE PROTEIN NMB0088-RELATED"/>
    <property type="match status" value="1"/>
</dbReference>
<evidence type="ECO:0000313" key="10">
    <source>
        <dbReference type="Proteomes" id="UP000199149"/>
    </source>
</evidence>
<accession>A0A1I4ZH33</accession>
<evidence type="ECO:0000256" key="6">
    <source>
        <dbReference type="ARBA" id="ARBA00023136"/>
    </source>
</evidence>
<dbReference type="Proteomes" id="UP000199149">
    <property type="component" value="Unassembled WGS sequence"/>
</dbReference>
<reference evidence="10" key="1">
    <citation type="submission" date="2016-10" db="EMBL/GenBank/DDBJ databases">
        <authorList>
            <person name="Varghese N."/>
            <person name="Submissions S."/>
        </authorList>
    </citation>
    <scope>NUCLEOTIDE SEQUENCE [LARGE SCALE GENOMIC DNA]</scope>
    <source>
        <strain evidence="10">XJ109</strain>
    </source>
</reference>
<evidence type="ECO:0000256" key="3">
    <source>
        <dbReference type="ARBA" id="ARBA00022452"/>
    </source>
</evidence>
<keyword evidence="6" id="KW-0472">Membrane</keyword>
<keyword evidence="5 8" id="KW-0732">Signal</keyword>
<keyword evidence="7" id="KW-0998">Cell outer membrane</keyword>
<dbReference type="STRING" id="684065.SAMN05421738_11374"/>
<dbReference type="GO" id="GO:0015483">
    <property type="term" value="F:long-chain fatty acid transporting porin activity"/>
    <property type="evidence" value="ECO:0007669"/>
    <property type="project" value="TreeGrafter"/>
</dbReference>
<evidence type="ECO:0000256" key="4">
    <source>
        <dbReference type="ARBA" id="ARBA00022692"/>
    </source>
</evidence>
<dbReference type="InterPro" id="IPR005017">
    <property type="entry name" value="OMPP1/FadL/TodX"/>
</dbReference>
<protein>
    <submittedName>
        <fullName evidence="9">Long-chain fatty acid transport protein</fullName>
    </submittedName>
</protein>
<dbReference type="AlphaFoldDB" id="A0A1I4ZH33"/>
<dbReference type="Gene3D" id="2.40.160.60">
    <property type="entry name" value="Outer membrane protein transport protein (OMPP1/FadL/TodX)"/>
    <property type="match status" value="1"/>
</dbReference>
<dbReference type="SUPFAM" id="SSF56935">
    <property type="entry name" value="Porins"/>
    <property type="match status" value="1"/>
</dbReference>
<evidence type="ECO:0000256" key="5">
    <source>
        <dbReference type="ARBA" id="ARBA00022729"/>
    </source>
</evidence>
<name>A0A1I4ZH33_9FLAO</name>
<evidence type="ECO:0000256" key="7">
    <source>
        <dbReference type="ARBA" id="ARBA00023237"/>
    </source>
</evidence>
<gene>
    <name evidence="9" type="ORF">SAMN05421738_11374</name>
</gene>
<dbReference type="OrthoDB" id="9922at2"/>
<comment type="similarity">
    <text evidence="2">Belongs to the OmpP1/FadL family.</text>
</comment>
<dbReference type="Pfam" id="PF03349">
    <property type="entry name" value="Toluene_X"/>
    <property type="match status" value="1"/>
</dbReference>
<sequence>MKKIFLTLALIGLSSSAFAGGYRVALQGVRQAALGGTSSTQTRDASVAFYNPAGLAFVDSKLSIAVGGFGVKTAVKWQDPLTLQKSETDNKLGTPMYVAVSYKPADDVAIGISVTTPFGSSVTWPEDWPNKANITHIDLKAFNIQPTIAYRFNDWFSIGAGFIYTHGTAKLEKIQTVAGNDIKLKLEDKDAHGLGFNIGAMFKPNDKLGVGIAYRSNVDVSANKGDVTWTNVPSALSANVPFNTDKWNTVLPLPSEFTFGLSYKVLPKLELFGDIVWANWTRYKSLDINLYNDASNTFYTSSSKKEWKDNTVFRFGAEYTFTDNIQGRVGYYHDKSPVPSAFWSSETPSTNLNSFSAGLGIKLNSGFYVDLFGSYVQGEERHVNNIADNFVGDVKLHAINFGLGVTYNLK</sequence>
<organism evidence="9 10">
    <name type="scientific">Algoriella xinjiangensis</name>
    <dbReference type="NCBI Taxonomy" id="684065"/>
    <lineage>
        <taxon>Bacteria</taxon>
        <taxon>Pseudomonadati</taxon>
        <taxon>Bacteroidota</taxon>
        <taxon>Flavobacteriia</taxon>
        <taxon>Flavobacteriales</taxon>
        <taxon>Weeksellaceae</taxon>
        <taxon>Algoriella</taxon>
    </lineage>
</organism>
<keyword evidence="3" id="KW-1134">Transmembrane beta strand</keyword>
<dbReference type="EMBL" id="FOUZ01000013">
    <property type="protein sequence ID" value="SFN49572.1"/>
    <property type="molecule type" value="Genomic_DNA"/>
</dbReference>
<comment type="subcellular location">
    <subcellularLocation>
        <location evidence="1">Cell outer membrane</location>
        <topology evidence="1">Multi-pass membrane protein</topology>
    </subcellularLocation>
</comment>